<reference evidence="1" key="1">
    <citation type="journal article" date="2014" name="Nat. Commun.">
        <title>The tobacco genome sequence and its comparison with those of tomato and potato.</title>
        <authorList>
            <person name="Sierro N."/>
            <person name="Battey J.N."/>
            <person name="Ouadi S."/>
            <person name="Bakaher N."/>
            <person name="Bovet L."/>
            <person name="Willig A."/>
            <person name="Goepfert S."/>
            <person name="Peitsch M.C."/>
            <person name="Ivanov N.V."/>
        </authorList>
    </citation>
    <scope>NUCLEOTIDE SEQUENCE [LARGE SCALE GENOMIC DNA]</scope>
</reference>
<evidence type="ECO:0000313" key="1">
    <source>
        <dbReference type="Proteomes" id="UP000790787"/>
    </source>
</evidence>
<accession>A0AC58SFD8</accession>
<keyword evidence="1" id="KW-1185">Reference proteome</keyword>
<organism evidence="1 2">
    <name type="scientific">Nicotiana tabacum</name>
    <name type="common">Common tobacco</name>
    <dbReference type="NCBI Taxonomy" id="4097"/>
    <lineage>
        <taxon>Eukaryota</taxon>
        <taxon>Viridiplantae</taxon>
        <taxon>Streptophyta</taxon>
        <taxon>Embryophyta</taxon>
        <taxon>Tracheophyta</taxon>
        <taxon>Spermatophyta</taxon>
        <taxon>Magnoliopsida</taxon>
        <taxon>eudicotyledons</taxon>
        <taxon>Gunneridae</taxon>
        <taxon>Pentapetalae</taxon>
        <taxon>asterids</taxon>
        <taxon>lamiids</taxon>
        <taxon>Solanales</taxon>
        <taxon>Solanaceae</taxon>
        <taxon>Nicotianoideae</taxon>
        <taxon>Nicotianeae</taxon>
        <taxon>Nicotiana</taxon>
    </lineage>
</organism>
<gene>
    <name evidence="2" type="primary">LOC107818509</name>
</gene>
<proteinExistence type="predicted"/>
<dbReference type="Proteomes" id="UP000790787">
    <property type="component" value="Chromosome 12"/>
</dbReference>
<reference evidence="2" key="2">
    <citation type="submission" date="2025-08" db="UniProtKB">
        <authorList>
            <consortium name="RefSeq"/>
        </authorList>
    </citation>
    <scope>IDENTIFICATION</scope>
    <source>
        <tissue evidence="2">Leaf</tissue>
    </source>
</reference>
<dbReference type="RefSeq" id="XP_075083697.1">
    <property type="nucleotide sequence ID" value="XM_075227596.1"/>
</dbReference>
<sequence>MAHSIDITQIDHGTPLLRQATKDEIEEGKKVDTNKSANQIFEEKVKGMDNSSVKSITIFKVNVGLRESNPDAYTPKIISIGPYHNKNPQLGSMKKYKLLYLQRFLKRKTEIDVESCISKLEKNKDEALKCYDVNIDSDIVVEFSQMMLLDGCFIVEFIRECCGWKPTEEDEIINREWMMLQVCRDMLLLENQLPYFVLTMLHEMTKYPKEPNLIKMVKSTFPDLFPNKNPEIIDGTAPQQPDHLLDVLHMLSRPSKMKNTSKTTNGSTRKECCNISFLGKILQIIRSKEMPDEISGWECCQIPSATELYEAGVSFQKLGALGKDSMDRTTIFDIKFKDGLFEIPCFAVEDTLETFLRNMIAYEQHSSSLHLRYYTDYGWIMSQLIVSHKDVNLLRQNGIMLNEIGHDKQVATIFNKLTQGVITSSNDFYCNEECIKIIQHYENPWNQMMAKLRHNYFQSPWAGASTVAAIVLLLLTVTQTVLSLISALK</sequence>
<name>A0AC58SFD8_TOBAC</name>
<evidence type="ECO:0000313" key="2">
    <source>
        <dbReference type="RefSeq" id="XP_075083697.1"/>
    </source>
</evidence>
<protein>
    <submittedName>
        <fullName evidence="2">UPF0481 protein At3g47200-like</fullName>
    </submittedName>
</protein>